<name>A0A0A2MS40_9FLAO</name>
<proteinExistence type="predicted"/>
<dbReference type="CDD" id="cd00038">
    <property type="entry name" value="CAP_ED"/>
    <property type="match status" value="1"/>
</dbReference>
<accession>A0A0A2MS40</accession>
<evidence type="ECO:0000313" key="2">
    <source>
        <dbReference type="EMBL" id="KGO91065.1"/>
    </source>
</evidence>
<reference evidence="2 3" key="1">
    <citation type="submission" date="2013-09" db="EMBL/GenBank/DDBJ databases">
        <authorList>
            <person name="Zeng Z."/>
            <person name="Chen C."/>
        </authorList>
    </citation>
    <scope>NUCLEOTIDE SEQUENCE [LARGE SCALE GENOMIC DNA]</scope>
    <source>
        <strain evidence="2 3">WB 4.1-42</strain>
    </source>
</reference>
<dbReference type="OrthoDB" id="1092431at2"/>
<dbReference type="EMBL" id="JRLY01000027">
    <property type="protein sequence ID" value="KGO91065.1"/>
    <property type="molecule type" value="Genomic_DNA"/>
</dbReference>
<keyword evidence="3" id="KW-1185">Reference proteome</keyword>
<dbReference type="Gene3D" id="2.60.120.10">
    <property type="entry name" value="Jelly Rolls"/>
    <property type="match status" value="1"/>
</dbReference>
<dbReference type="AlphaFoldDB" id="A0A0A2MS40"/>
<organism evidence="2 3">
    <name type="scientific">Flavobacterium subsaxonicum WB 4.1-42 = DSM 21790</name>
    <dbReference type="NCBI Taxonomy" id="1121898"/>
    <lineage>
        <taxon>Bacteria</taxon>
        <taxon>Pseudomonadati</taxon>
        <taxon>Bacteroidota</taxon>
        <taxon>Flavobacteriia</taxon>
        <taxon>Flavobacteriales</taxon>
        <taxon>Flavobacteriaceae</taxon>
        <taxon>Flavobacterium</taxon>
    </lineage>
</organism>
<dbReference type="RefSeq" id="WP_026993375.1">
    <property type="nucleotide sequence ID" value="NZ_JRLY01000027.1"/>
</dbReference>
<gene>
    <name evidence="2" type="ORF">Q766_19875</name>
</gene>
<dbReference type="SMART" id="SM00100">
    <property type="entry name" value="cNMP"/>
    <property type="match status" value="1"/>
</dbReference>
<dbReference type="Pfam" id="PF00027">
    <property type="entry name" value="cNMP_binding"/>
    <property type="match status" value="1"/>
</dbReference>
<dbReference type="eggNOG" id="COG0664">
    <property type="taxonomic scope" value="Bacteria"/>
</dbReference>
<dbReference type="SUPFAM" id="SSF51206">
    <property type="entry name" value="cAMP-binding domain-like"/>
    <property type="match status" value="1"/>
</dbReference>
<dbReference type="InterPro" id="IPR018490">
    <property type="entry name" value="cNMP-bd_dom_sf"/>
</dbReference>
<comment type="caution">
    <text evidence="2">The sequence shown here is derived from an EMBL/GenBank/DDBJ whole genome shotgun (WGS) entry which is preliminary data.</text>
</comment>
<dbReference type="STRING" id="1121898.GCA_000422725_03967"/>
<feature type="domain" description="Cyclic nucleotide-binding" evidence="1">
    <location>
        <begin position="5"/>
        <end position="130"/>
    </location>
</feature>
<evidence type="ECO:0000313" key="3">
    <source>
        <dbReference type="Proteomes" id="UP000030111"/>
    </source>
</evidence>
<dbReference type="InterPro" id="IPR000595">
    <property type="entry name" value="cNMP-bd_dom"/>
</dbReference>
<evidence type="ECO:0000259" key="1">
    <source>
        <dbReference type="SMART" id="SM00100"/>
    </source>
</evidence>
<dbReference type="Proteomes" id="UP000030111">
    <property type="component" value="Unassembled WGS sequence"/>
</dbReference>
<sequence length="190" mass="22202">MNQLILDNIAKHIQLEPNEADYFLTLLKETKVKKNGVLLRPGDVCKTLTFVTSGCLRLYKTDADGKDHILLFAPEGWWCTDSYSFYTRTPAEYGVDALEDTTCLQITAEKLELLYKEVPKFERFFRILFQNGFIMYQRRITANTSLTAEKRYHRFKLTYPKLEQRIAQKQIASYLGITPVFLSRLRKRNG</sequence>
<dbReference type="InterPro" id="IPR014710">
    <property type="entry name" value="RmlC-like_jellyroll"/>
</dbReference>
<protein>
    <recommendedName>
        <fullName evidence="1">Cyclic nucleotide-binding domain-containing protein</fullName>
    </recommendedName>
</protein>